<protein>
    <submittedName>
        <fullName evidence="2">Uncharacterized protein</fullName>
    </submittedName>
</protein>
<feature type="compositionally biased region" description="Basic and acidic residues" evidence="1">
    <location>
        <begin position="110"/>
        <end position="122"/>
    </location>
</feature>
<evidence type="ECO:0000256" key="1">
    <source>
        <dbReference type="SAM" id="MobiDB-lite"/>
    </source>
</evidence>
<dbReference type="Proteomes" id="UP000092993">
    <property type="component" value="Unassembled WGS sequence"/>
</dbReference>
<comment type="caution">
    <text evidence="2">The sequence shown here is derived from an EMBL/GenBank/DDBJ whole genome shotgun (WGS) entry which is preliminary data.</text>
</comment>
<accession>A0A1C7LRC8</accession>
<keyword evidence="3" id="KW-1185">Reference proteome</keyword>
<sequence>MYNLAAPRPSPRSHAASLTRPAIVTSTRSCSPHACSQHPSQNRFLAEPLVRKPIHAGGRRRCDLGQRGVAAAAPRHLVCVCRPAPDHGRRFQPSYDGAVGGGELVLVPEPREQRAVGKRDVDEAAAAAGVDEENAASVMPAGDTQDEEEPAGDTQDEDEEEGVEPAGVDEEEEAAAGDTQDDEEPAREDENEEEPAGDTQDVDEAAGIDEEEAAGVEQAGDTQDEESRREWTRNRW</sequence>
<evidence type="ECO:0000313" key="3">
    <source>
        <dbReference type="Proteomes" id="UP000092993"/>
    </source>
</evidence>
<dbReference type="EMBL" id="LUGG01000046">
    <property type="protein sequence ID" value="OBZ65334.1"/>
    <property type="molecule type" value="Genomic_DNA"/>
</dbReference>
<name>A0A1C7LRC8_GRIFR</name>
<dbReference type="AlphaFoldDB" id="A0A1C7LRC8"/>
<proteinExistence type="predicted"/>
<gene>
    <name evidence="2" type="ORF">A0H81_14682</name>
</gene>
<feature type="compositionally biased region" description="Acidic residues" evidence="1">
    <location>
        <begin position="144"/>
        <end position="214"/>
    </location>
</feature>
<organism evidence="2 3">
    <name type="scientific">Grifola frondosa</name>
    <name type="common">Maitake</name>
    <name type="synonym">Polyporus frondosus</name>
    <dbReference type="NCBI Taxonomy" id="5627"/>
    <lineage>
        <taxon>Eukaryota</taxon>
        <taxon>Fungi</taxon>
        <taxon>Dikarya</taxon>
        <taxon>Basidiomycota</taxon>
        <taxon>Agaricomycotina</taxon>
        <taxon>Agaricomycetes</taxon>
        <taxon>Polyporales</taxon>
        <taxon>Grifolaceae</taxon>
        <taxon>Grifola</taxon>
    </lineage>
</organism>
<feature type="compositionally biased region" description="Basic and acidic residues" evidence="1">
    <location>
        <begin position="225"/>
        <end position="236"/>
    </location>
</feature>
<feature type="region of interest" description="Disordered" evidence="1">
    <location>
        <begin position="110"/>
        <end position="236"/>
    </location>
</feature>
<reference evidence="2 3" key="1">
    <citation type="submission" date="2016-03" db="EMBL/GenBank/DDBJ databases">
        <title>Whole genome sequencing of Grifola frondosa 9006-11.</title>
        <authorList>
            <person name="Min B."/>
            <person name="Park H."/>
            <person name="Kim J.-G."/>
            <person name="Cho H."/>
            <person name="Oh Y.-L."/>
            <person name="Kong W.-S."/>
            <person name="Choi I.-G."/>
        </authorList>
    </citation>
    <scope>NUCLEOTIDE SEQUENCE [LARGE SCALE GENOMIC DNA]</scope>
    <source>
        <strain evidence="2 3">9006-11</strain>
    </source>
</reference>
<evidence type="ECO:0000313" key="2">
    <source>
        <dbReference type="EMBL" id="OBZ65334.1"/>
    </source>
</evidence>